<dbReference type="RefSeq" id="WP_091469127.1">
    <property type="nucleotide sequence ID" value="NZ_FOEI01000006.1"/>
</dbReference>
<dbReference type="AlphaFoldDB" id="A0A1H9DB17"/>
<evidence type="ECO:0000256" key="2">
    <source>
        <dbReference type="ARBA" id="ARBA00022741"/>
    </source>
</evidence>
<dbReference type="EMBL" id="FOEI01000006">
    <property type="protein sequence ID" value="SEQ10517.1"/>
    <property type="molecule type" value="Genomic_DNA"/>
</dbReference>
<keyword evidence="3 5" id="KW-0067">ATP-binding</keyword>
<proteinExistence type="inferred from homology"/>
<dbReference type="Proteomes" id="UP000198648">
    <property type="component" value="Unassembled WGS sequence"/>
</dbReference>
<evidence type="ECO:0000313" key="7">
    <source>
        <dbReference type="EMBL" id="SEQ10517.1"/>
    </source>
</evidence>
<comment type="pathway">
    <text evidence="5">Cofactor biosynthesis; coenzyme A biosynthesis; CoA from (R)-pantothenate: step 5/5.</text>
</comment>
<evidence type="ECO:0000256" key="4">
    <source>
        <dbReference type="ARBA" id="ARBA00022993"/>
    </source>
</evidence>
<dbReference type="CDD" id="cd02022">
    <property type="entry name" value="DPCK"/>
    <property type="match status" value="1"/>
</dbReference>
<reference evidence="7 8" key="1">
    <citation type="submission" date="2016-10" db="EMBL/GenBank/DDBJ databases">
        <authorList>
            <person name="de Groot N.N."/>
        </authorList>
    </citation>
    <scope>NUCLEOTIDE SEQUENCE [LARGE SCALE GENOMIC DNA]</scope>
    <source>
        <strain evidence="7 8">DSM 27078</strain>
    </source>
</reference>
<dbReference type="GO" id="GO:0005524">
    <property type="term" value="F:ATP binding"/>
    <property type="evidence" value="ECO:0007669"/>
    <property type="project" value="UniProtKB-UniRule"/>
</dbReference>
<protein>
    <recommendedName>
        <fullName evidence="5 6">Dephospho-CoA kinase</fullName>
        <ecNumber evidence="5 6">2.7.1.24</ecNumber>
    </recommendedName>
    <alternativeName>
        <fullName evidence="5">Dephosphocoenzyme A kinase</fullName>
    </alternativeName>
</protein>
<accession>A0A1H9DB17</accession>
<comment type="function">
    <text evidence="5">Catalyzes the phosphorylation of the 3'-hydroxyl group of dephosphocoenzyme A to form coenzyme A.</text>
</comment>
<evidence type="ECO:0000256" key="5">
    <source>
        <dbReference type="HAMAP-Rule" id="MF_00376"/>
    </source>
</evidence>
<comment type="catalytic activity">
    <reaction evidence="5">
        <text>3'-dephospho-CoA + ATP = ADP + CoA + H(+)</text>
        <dbReference type="Rhea" id="RHEA:18245"/>
        <dbReference type="ChEBI" id="CHEBI:15378"/>
        <dbReference type="ChEBI" id="CHEBI:30616"/>
        <dbReference type="ChEBI" id="CHEBI:57287"/>
        <dbReference type="ChEBI" id="CHEBI:57328"/>
        <dbReference type="ChEBI" id="CHEBI:456216"/>
        <dbReference type="EC" id="2.7.1.24"/>
    </reaction>
</comment>
<feature type="binding site" evidence="5">
    <location>
        <begin position="12"/>
        <end position="17"/>
    </location>
    <ligand>
        <name>ATP</name>
        <dbReference type="ChEBI" id="CHEBI:30616"/>
    </ligand>
</feature>
<dbReference type="UniPathway" id="UPA00241">
    <property type="reaction ID" value="UER00356"/>
</dbReference>
<keyword evidence="5" id="KW-0963">Cytoplasm</keyword>
<keyword evidence="2 5" id="KW-0547">Nucleotide-binding</keyword>
<organism evidence="7 8">
    <name type="scientific">Flavobacterium urocaniciphilum</name>
    <dbReference type="NCBI Taxonomy" id="1299341"/>
    <lineage>
        <taxon>Bacteria</taxon>
        <taxon>Pseudomonadati</taxon>
        <taxon>Bacteroidota</taxon>
        <taxon>Flavobacteriia</taxon>
        <taxon>Flavobacteriales</taxon>
        <taxon>Flavobacteriaceae</taxon>
        <taxon>Flavobacterium</taxon>
    </lineage>
</organism>
<gene>
    <name evidence="5" type="primary">coaE</name>
    <name evidence="7" type="ORF">SAMN05444005_106133</name>
</gene>
<dbReference type="PANTHER" id="PTHR10695:SF46">
    <property type="entry name" value="BIFUNCTIONAL COENZYME A SYNTHASE-RELATED"/>
    <property type="match status" value="1"/>
</dbReference>
<dbReference type="Gene3D" id="3.40.50.300">
    <property type="entry name" value="P-loop containing nucleotide triphosphate hydrolases"/>
    <property type="match status" value="1"/>
</dbReference>
<keyword evidence="5" id="KW-0808">Transferase</keyword>
<dbReference type="GO" id="GO:0015937">
    <property type="term" value="P:coenzyme A biosynthetic process"/>
    <property type="evidence" value="ECO:0007669"/>
    <property type="project" value="UniProtKB-UniRule"/>
</dbReference>
<dbReference type="GO" id="GO:0005737">
    <property type="term" value="C:cytoplasm"/>
    <property type="evidence" value="ECO:0007669"/>
    <property type="project" value="UniProtKB-SubCell"/>
</dbReference>
<keyword evidence="5 7" id="KW-0418">Kinase</keyword>
<evidence type="ECO:0000256" key="1">
    <source>
        <dbReference type="ARBA" id="ARBA00009018"/>
    </source>
</evidence>
<dbReference type="OrthoDB" id="9812943at2"/>
<sequence>MTKIIGLTGGIGSGKTTVAKYFAEKGIPVYIADDEAKKIMDSPEVIKEVQAIFDENVLTKKGLLDRKKIRNIVFHHNEKLEALNKIVHPKVKKDFENFVKEHQNAPFIIKEVAILFETNGHKLCDATILVTAPLETRIARVIERDNTTREKVLQIINNQLSEEEKEKLATHIIVNDNIQNTYKMVDILIKNLKIN</sequence>
<dbReference type="Pfam" id="PF01121">
    <property type="entry name" value="CoaE"/>
    <property type="match status" value="1"/>
</dbReference>
<dbReference type="PROSITE" id="PS51219">
    <property type="entry name" value="DPCK"/>
    <property type="match status" value="1"/>
</dbReference>
<evidence type="ECO:0000313" key="8">
    <source>
        <dbReference type="Proteomes" id="UP000198648"/>
    </source>
</evidence>
<dbReference type="STRING" id="1299341.SAMN05444005_106133"/>
<name>A0A1H9DB17_9FLAO</name>
<comment type="similarity">
    <text evidence="1 5">Belongs to the CoaE family.</text>
</comment>
<dbReference type="PANTHER" id="PTHR10695">
    <property type="entry name" value="DEPHOSPHO-COA KINASE-RELATED"/>
    <property type="match status" value="1"/>
</dbReference>
<dbReference type="EC" id="2.7.1.24" evidence="5 6"/>
<comment type="subcellular location">
    <subcellularLocation>
        <location evidence="5">Cytoplasm</location>
    </subcellularLocation>
</comment>
<dbReference type="InterPro" id="IPR027417">
    <property type="entry name" value="P-loop_NTPase"/>
</dbReference>
<evidence type="ECO:0000256" key="3">
    <source>
        <dbReference type="ARBA" id="ARBA00022840"/>
    </source>
</evidence>
<keyword evidence="8" id="KW-1185">Reference proteome</keyword>
<dbReference type="PRINTS" id="PR00988">
    <property type="entry name" value="URIDINKINASE"/>
</dbReference>
<dbReference type="InterPro" id="IPR001977">
    <property type="entry name" value="Depp_CoAkinase"/>
</dbReference>
<dbReference type="GO" id="GO:0004140">
    <property type="term" value="F:dephospho-CoA kinase activity"/>
    <property type="evidence" value="ECO:0007669"/>
    <property type="project" value="UniProtKB-UniRule"/>
</dbReference>
<dbReference type="HAMAP" id="MF_00376">
    <property type="entry name" value="Dephospho_CoA_kinase"/>
    <property type="match status" value="1"/>
</dbReference>
<keyword evidence="4 5" id="KW-0173">Coenzyme A biosynthesis</keyword>
<dbReference type="SUPFAM" id="SSF52540">
    <property type="entry name" value="P-loop containing nucleoside triphosphate hydrolases"/>
    <property type="match status" value="1"/>
</dbReference>
<evidence type="ECO:0000256" key="6">
    <source>
        <dbReference type="NCBIfam" id="TIGR00152"/>
    </source>
</evidence>
<dbReference type="NCBIfam" id="TIGR00152">
    <property type="entry name" value="dephospho-CoA kinase"/>
    <property type="match status" value="1"/>
</dbReference>